<dbReference type="EMBL" id="PYNS01000021">
    <property type="protein sequence ID" value="PSV09201.1"/>
    <property type="molecule type" value="Genomic_DNA"/>
</dbReference>
<comment type="caution">
    <text evidence="2">The sequence shown here is derived from an EMBL/GenBank/DDBJ whole genome shotgun (WGS) entry which is preliminary data.</text>
</comment>
<name>A0A2T3KS53_PHOLD</name>
<keyword evidence="1" id="KW-1133">Transmembrane helix</keyword>
<dbReference type="AlphaFoldDB" id="A0A2T3KS53"/>
<protein>
    <recommendedName>
        <fullName evidence="4">VanZ-like domain-containing protein</fullName>
    </recommendedName>
</protein>
<gene>
    <name evidence="2" type="ORF">C0W93_16140</name>
</gene>
<proteinExistence type="predicted"/>
<dbReference type="Proteomes" id="UP000240530">
    <property type="component" value="Unassembled WGS sequence"/>
</dbReference>
<dbReference type="PANTHER" id="PTHR28008">
    <property type="entry name" value="DOMAIN PROTEIN, PUTATIVE (AFU_ORTHOLOGUE AFUA_3G10980)-RELATED"/>
    <property type="match status" value="1"/>
</dbReference>
<dbReference type="RefSeq" id="WP_107185718.1">
    <property type="nucleotide sequence ID" value="NZ_JAWQGC010000001.1"/>
</dbReference>
<feature type="transmembrane region" description="Helical" evidence="1">
    <location>
        <begin position="65"/>
        <end position="85"/>
    </location>
</feature>
<evidence type="ECO:0000256" key="1">
    <source>
        <dbReference type="SAM" id="Phobius"/>
    </source>
</evidence>
<evidence type="ECO:0008006" key="4">
    <source>
        <dbReference type="Google" id="ProtNLM"/>
    </source>
</evidence>
<feature type="transmembrane region" description="Helical" evidence="1">
    <location>
        <begin position="91"/>
        <end position="112"/>
    </location>
</feature>
<organism evidence="2 3">
    <name type="scientific">Photobacterium leiognathi subsp. mandapamensis</name>
    <name type="common">Photobacterium mandapamensis</name>
    <dbReference type="NCBI Taxonomy" id="48408"/>
    <lineage>
        <taxon>Bacteria</taxon>
        <taxon>Pseudomonadati</taxon>
        <taxon>Pseudomonadota</taxon>
        <taxon>Gammaproteobacteria</taxon>
        <taxon>Vibrionales</taxon>
        <taxon>Vibrionaceae</taxon>
        <taxon>Photobacterium</taxon>
    </lineage>
</organism>
<reference evidence="2 3" key="1">
    <citation type="submission" date="2018-03" db="EMBL/GenBank/DDBJ databases">
        <title>Whole genome sequencing of Histamine producing bacteria.</title>
        <authorList>
            <person name="Butler K."/>
        </authorList>
    </citation>
    <scope>NUCLEOTIDE SEQUENCE [LARGE SCALE GENOMIC DNA]</scope>
    <source>
        <strain evidence="2 3">Res.4.1</strain>
    </source>
</reference>
<keyword evidence="1" id="KW-0472">Membrane</keyword>
<sequence>MSSLIAFINKHWKVITVLILLLITVLSLLPQPSLPEVPGTDKTHHFIAYSALIFAIGLRMPKHWYWLFIGCIAWSGVIELIQPYVNRYGEWLDLAANTGGLITGFLLARLCAKYFLVKDKS</sequence>
<evidence type="ECO:0000313" key="2">
    <source>
        <dbReference type="EMBL" id="PSV09201.1"/>
    </source>
</evidence>
<feature type="transmembrane region" description="Helical" evidence="1">
    <location>
        <begin position="12"/>
        <end position="30"/>
    </location>
</feature>
<evidence type="ECO:0000313" key="3">
    <source>
        <dbReference type="Proteomes" id="UP000240530"/>
    </source>
</evidence>
<keyword evidence="1" id="KW-0812">Transmembrane</keyword>
<feature type="transmembrane region" description="Helical" evidence="1">
    <location>
        <begin position="42"/>
        <end position="58"/>
    </location>
</feature>
<accession>A0A2T3KS53</accession>
<dbReference type="PANTHER" id="PTHR28008:SF1">
    <property type="entry name" value="DOMAIN PROTEIN, PUTATIVE (AFU_ORTHOLOGUE AFUA_3G10980)-RELATED"/>
    <property type="match status" value="1"/>
</dbReference>